<evidence type="ECO:0000313" key="5">
    <source>
        <dbReference type="EMBL" id="TYP88550.1"/>
    </source>
</evidence>
<dbReference type="Pfam" id="PF14011">
    <property type="entry name" value="ESX-1_EspG"/>
    <property type="match status" value="1"/>
</dbReference>
<dbReference type="InterPro" id="IPR025734">
    <property type="entry name" value="EspG"/>
</dbReference>
<comment type="subcellular location">
    <subcellularLocation>
        <location evidence="1">Cytoplasm</location>
    </subcellularLocation>
</comment>
<dbReference type="AlphaFoldDB" id="A0A5S5CXN6"/>
<comment type="caution">
    <text evidence="5">The sequence shown here is derived from an EMBL/GenBank/DDBJ whole genome shotgun (WGS) entry which is preliminary data.</text>
</comment>
<organism evidence="5 6">
    <name type="scientific">Blastococcus xanthinilyticus</name>
    <dbReference type="NCBI Taxonomy" id="1564164"/>
    <lineage>
        <taxon>Bacteria</taxon>
        <taxon>Bacillati</taxon>
        <taxon>Actinomycetota</taxon>
        <taxon>Actinomycetes</taxon>
        <taxon>Geodermatophilales</taxon>
        <taxon>Geodermatophilaceae</taxon>
        <taxon>Blastococcus</taxon>
    </lineage>
</organism>
<keyword evidence="4" id="KW-0143">Chaperone</keyword>
<protein>
    <submittedName>
        <fullName evidence="5">ESAT-6 protein secretion system EspG family protein</fullName>
    </submittedName>
</protein>
<evidence type="ECO:0000256" key="1">
    <source>
        <dbReference type="ARBA" id="ARBA00004496"/>
    </source>
</evidence>
<dbReference type="Proteomes" id="UP000322499">
    <property type="component" value="Unassembled WGS sequence"/>
</dbReference>
<evidence type="ECO:0000256" key="4">
    <source>
        <dbReference type="ARBA" id="ARBA00023186"/>
    </source>
</evidence>
<name>A0A5S5CXN6_9ACTN</name>
<keyword evidence="6" id="KW-1185">Reference proteome</keyword>
<dbReference type="EMBL" id="VNHW01000004">
    <property type="protein sequence ID" value="TYP88550.1"/>
    <property type="molecule type" value="Genomic_DNA"/>
</dbReference>
<evidence type="ECO:0000313" key="6">
    <source>
        <dbReference type="Proteomes" id="UP000322499"/>
    </source>
</evidence>
<proteinExistence type="inferred from homology"/>
<sequence>MSGGPSRRLVLGPAEWSVLTGDRLPAAPPAFRAGPVDGRAWDAAAATLARRGVLTADGAHPVPAVSADLALLRDPLLTVRLTVAGPGGERSGWFALGRGMVVVLLTLPGGSVELSVAPAVRLGAELARAVPAAAAVTGAPSGAEPERPPSGRLPLALLEEPSAEASDGPDETALAGELLRRAAGSLSALVLGRTGGAVAAGQVSWLATDGGWVGLRPLADGSARRLVDVVPVRPEELGAWVAPAVGALLEASDDLA</sequence>
<gene>
    <name evidence="5" type="ORF">BD833_104258</name>
</gene>
<reference evidence="5 6" key="1">
    <citation type="submission" date="2019-07" db="EMBL/GenBank/DDBJ databases">
        <title>Genomic Encyclopedia of Archaeal and Bacterial Type Strains, Phase II (KMG-II): from individual species to whole genera.</title>
        <authorList>
            <person name="Goeker M."/>
        </authorList>
    </citation>
    <scope>NUCLEOTIDE SEQUENCE [LARGE SCALE GENOMIC DNA]</scope>
    <source>
        <strain evidence="5 6">DSM 46842</strain>
    </source>
</reference>
<keyword evidence="3" id="KW-0963">Cytoplasm</keyword>
<accession>A0A5S5CXN6</accession>
<comment type="similarity">
    <text evidence="2">Belongs to the EspG family.</text>
</comment>
<dbReference type="RefSeq" id="WP_166532667.1">
    <property type="nucleotide sequence ID" value="NZ_VNHW01000004.1"/>
</dbReference>
<evidence type="ECO:0000256" key="2">
    <source>
        <dbReference type="ARBA" id="ARBA00006411"/>
    </source>
</evidence>
<evidence type="ECO:0000256" key="3">
    <source>
        <dbReference type="ARBA" id="ARBA00022490"/>
    </source>
</evidence>